<dbReference type="RefSeq" id="WP_102993586.1">
    <property type="nucleotide sequence ID" value="NZ_FXTU01000005.1"/>
</dbReference>
<dbReference type="InterPro" id="IPR005883">
    <property type="entry name" value="PilM"/>
</dbReference>
<dbReference type="AlphaFoldDB" id="A0AA45WQX2"/>
<dbReference type="Gene3D" id="3.30.420.40">
    <property type="match status" value="1"/>
</dbReference>
<reference evidence="1" key="1">
    <citation type="submission" date="2017-05" db="EMBL/GenBank/DDBJ databases">
        <authorList>
            <person name="Varghese N."/>
            <person name="Submissions S."/>
        </authorList>
    </citation>
    <scope>NUCLEOTIDE SEQUENCE</scope>
    <source>
        <strain evidence="1">DSM 45262</strain>
    </source>
</reference>
<protein>
    <submittedName>
        <fullName evidence="1">Tfp pilus assembly protein, ATPase PilM</fullName>
    </submittedName>
</protein>
<dbReference type="Proteomes" id="UP001157946">
    <property type="component" value="Unassembled WGS sequence"/>
</dbReference>
<sequence length="332" mass="38392">MSYQIGIELSASFFKLVEVKKRRKSMELQQMVVHPLPSIWAREPYFLEREELIQTIQEALLGRRLHTERVRIGINCREVIFKRLMVPEMRKRQYRTYIKEQLIPLLELPFPDPVFDYQLIDHVWADGDRQEIMLALMSRSYRDALVRCFRFCGLDPVQIDIAPFCLYRWSNAYRGLIAPQSLILQISKLGVEASFFSDNQLIDTQVFSLPVADYMEGEDRPHPNPLHPLLESEEEINAYGEALLAKLYGLMDEKKQRMFACPQAEWVLAGEGLDMFLLEHWLEQNQLAKVTQAPAAELVMSEALKEKALRFVGSSLAVPLGLMVGEKEGMGR</sequence>
<dbReference type="EMBL" id="FXTU01000005">
    <property type="protein sequence ID" value="SMP27050.1"/>
    <property type="molecule type" value="Genomic_DNA"/>
</dbReference>
<proteinExistence type="predicted"/>
<evidence type="ECO:0000313" key="2">
    <source>
        <dbReference type="Proteomes" id="UP001157946"/>
    </source>
</evidence>
<organism evidence="1 2">
    <name type="scientific">Laceyella tengchongensis</name>
    <dbReference type="NCBI Taxonomy" id="574699"/>
    <lineage>
        <taxon>Bacteria</taxon>
        <taxon>Bacillati</taxon>
        <taxon>Bacillota</taxon>
        <taxon>Bacilli</taxon>
        <taxon>Bacillales</taxon>
        <taxon>Thermoactinomycetaceae</taxon>
        <taxon>Laceyella</taxon>
    </lineage>
</organism>
<comment type="caution">
    <text evidence="1">The sequence shown here is derived from an EMBL/GenBank/DDBJ whole genome shotgun (WGS) entry which is preliminary data.</text>
</comment>
<name>A0AA45WQX2_9BACL</name>
<accession>A0AA45WQX2</accession>
<dbReference type="Pfam" id="PF11104">
    <property type="entry name" value="PilM_2"/>
    <property type="match status" value="1"/>
</dbReference>
<keyword evidence="2" id="KW-1185">Reference proteome</keyword>
<gene>
    <name evidence="1" type="ORF">SAMN06265361_105233</name>
</gene>
<evidence type="ECO:0000313" key="1">
    <source>
        <dbReference type="EMBL" id="SMP27050.1"/>
    </source>
</evidence>